<protein>
    <submittedName>
        <fullName evidence="1">Uncharacterized protein</fullName>
    </submittedName>
</protein>
<evidence type="ECO:0000313" key="1">
    <source>
        <dbReference type="EMBL" id="MXU82388.1"/>
    </source>
</evidence>
<organism evidence="1">
    <name type="scientific">Ixodes ricinus</name>
    <name type="common">Common tick</name>
    <name type="synonym">Acarus ricinus</name>
    <dbReference type="NCBI Taxonomy" id="34613"/>
    <lineage>
        <taxon>Eukaryota</taxon>
        <taxon>Metazoa</taxon>
        <taxon>Ecdysozoa</taxon>
        <taxon>Arthropoda</taxon>
        <taxon>Chelicerata</taxon>
        <taxon>Arachnida</taxon>
        <taxon>Acari</taxon>
        <taxon>Parasitiformes</taxon>
        <taxon>Ixodida</taxon>
        <taxon>Ixodoidea</taxon>
        <taxon>Ixodidae</taxon>
        <taxon>Ixodinae</taxon>
        <taxon>Ixodes</taxon>
    </lineage>
</organism>
<accession>A0A6B0TT78</accession>
<name>A0A6B0TT78_IXORI</name>
<dbReference type="AlphaFoldDB" id="A0A6B0TT78"/>
<reference evidence="1" key="1">
    <citation type="submission" date="2019-12" db="EMBL/GenBank/DDBJ databases">
        <title>An insight into the sialome of adult female Ixodes ricinus ticks feeding for 6 days.</title>
        <authorList>
            <person name="Perner J."/>
            <person name="Ribeiro J.M.C."/>
        </authorList>
    </citation>
    <scope>NUCLEOTIDE SEQUENCE</scope>
    <source>
        <strain evidence="1">Semi-engorged</strain>
        <tissue evidence="1">Salivary glands</tissue>
    </source>
</reference>
<dbReference type="EMBL" id="GIFC01000305">
    <property type="protein sequence ID" value="MXU82388.1"/>
    <property type="molecule type" value="Transcribed_RNA"/>
</dbReference>
<sequence length="68" mass="7599">MLTNLFSVSVLHPILQAVKFTFSTELPPFVSHSLSKTYFNISSMIGLQRSAPPLSTFDIPKPRYTKAV</sequence>
<proteinExistence type="predicted"/>